<proteinExistence type="predicted"/>
<accession>A0A840XRE9</accession>
<evidence type="ECO:0000256" key="1">
    <source>
        <dbReference type="SAM" id="MobiDB-lite"/>
    </source>
</evidence>
<protein>
    <submittedName>
        <fullName evidence="2">Uncharacterized protein</fullName>
    </submittedName>
</protein>
<evidence type="ECO:0000313" key="2">
    <source>
        <dbReference type="EMBL" id="MBB5689480.1"/>
    </source>
</evidence>
<organism evidence="2 3">
    <name type="scientific">Neoroseomonas alkaliterrae</name>
    <dbReference type="NCBI Taxonomy" id="1452450"/>
    <lineage>
        <taxon>Bacteria</taxon>
        <taxon>Pseudomonadati</taxon>
        <taxon>Pseudomonadota</taxon>
        <taxon>Alphaproteobacteria</taxon>
        <taxon>Acetobacterales</taxon>
        <taxon>Acetobacteraceae</taxon>
        <taxon>Neoroseomonas</taxon>
    </lineage>
</organism>
<feature type="region of interest" description="Disordered" evidence="1">
    <location>
        <begin position="122"/>
        <end position="149"/>
    </location>
</feature>
<gene>
    <name evidence="2" type="ORF">FHS88_001605</name>
</gene>
<evidence type="ECO:0000313" key="3">
    <source>
        <dbReference type="Proteomes" id="UP000562254"/>
    </source>
</evidence>
<keyword evidence="3" id="KW-1185">Reference proteome</keyword>
<name>A0A840XRE9_9PROT</name>
<comment type="caution">
    <text evidence="2">The sequence shown here is derived from an EMBL/GenBank/DDBJ whole genome shotgun (WGS) entry which is preliminary data.</text>
</comment>
<dbReference type="EMBL" id="JACIJE010000003">
    <property type="protein sequence ID" value="MBB5689480.1"/>
    <property type="molecule type" value="Genomic_DNA"/>
</dbReference>
<dbReference type="AlphaFoldDB" id="A0A840XRE9"/>
<reference evidence="2 3" key="1">
    <citation type="submission" date="2020-08" db="EMBL/GenBank/DDBJ databases">
        <title>Genomic Encyclopedia of Type Strains, Phase IV (KMG-IV): sequencing the most valuable type-strain genomes for metagenomic binning, comparative biology and taxonomic classification.</title>
        <authorList>
            <person name="Goeker M."/>
        </authorList>
    </citation>
    <scope>NUCLEOTIDE SEQUENCE [LARGE SCALE GENOMIC DNA]</scope>
    <source>
        <strain evidence="2 3">DSM 25895</strain>
    </source>
</reference>
<sequence length="170" mass="17888">MTTIIAPRGPQPMVDIAWREPGGGPEGAAVAFRLVGSGQDVLLCLRPASLPWLPRAAIAAADGEGMVILRLGEFAKGLAALLPDSADRHRLLDALRRSLEDWPPPPAASPPGRLRAALQRALAETSPAGAPPPPARHAPRGATGTRADETSLEALYRALHFCRQRADGHA</sequence>
<dbReference type="RefSeq" id="WP_184483306.1">
    <property type="nucleotide sequence ID" value="NZ_JAAEDJ010000029.1"/>
</dbReference>
<dbReference type="Proteomes" id="UP000562254">
    <property type="component" value="Unassembled WGS sequence"/>
</dbReference>